<feature type="region of interest" description="Disordered" evidence="1">
    <location>
        <begin position="67"/>
        <end position="105"/>
    </location>
</feature>
<sequence length="1383" mass="145717">MANPDATAYHRRAPSTTHWQPSAAAGDSQSSAATSAGPFIARNDLGSAAKASSSGDETLARGLAVDYPGTFNTPTRGNASIRSTSTGSVDGLFGHSEQQDVDRFDASPRSIRQTTLISGRGGEEQLRCQEQLLASGVPEHTRAPLSIAFADLQQKYAKVEAQLMAHQEVAVAQEAAQAQFAADVRADLNAFRRRLDRAEWCAEENKVRATNAEQLASHLANTISQHVLPQVDELQMRQTEVAQHAACEVQAVTDCVTSLTTRVDELMTSIAGLREAQATRFYTPASALQTSAHAELCESNLRALGSSGGRDVSRRAVDVRSMLSAHAAQPSAAPARSVASAPAQDLSGRASSSSIAATIPVHAHTSQPDRYPSMVAAPEPLCGGDFASASRRSSLLDMLKPDARAQLDGAARQASQPHVYAITQTLLTQARLEEQTRAEALAAAAQREHDRAQQQLAERRQQDIQHRWEEEMDARAALRQGAMDARERDLDAQQRALEQAQSQLSRARADADYDADSYSAPGRSSHAGGARRAAPGAGASGSGGGGGGSGGGGGGSGGGGDGGGGGGGLSASSSGTGGARPSAAAPAAAAAAAAAPMADISGFDDEGYALMRFSVTLHEKQYVKTKVDTDSVTALILLKKQLPAKFKAAATALRQKKLWPNLRNADDFGCDWFEQAVYGICNCITNGGGNHHRLAQLQRQALAWVEQGNALTPAKRDGALLEWLFHRIATFLEIEEPTTIAASLMSWSLRGGLSLKDFIIEFADAKTIATSLDPSLDVIVLSALLQLLRHLASYNKGVGGGTGSSTGGAVKQSPYNSPAGDSSAALTVDQRQQLQTAYAIYEFHTAPQGRACFNCGSTDHGFVNCDADYNSANWDAAVKRLPWVQRFKPHSDDDFKQLCARARQGISKGEQDDSQRARRARGCSSVTTAAAAAHHRSAVVNSGGISSSAPAAVDHGSSIIPAAAAAISSAHAQHCHTWNQHTRAGHGAGNGFHTAGTRTFLHACIAIPVAAARAAAAPPQRAAALAGLRGGRICDFILCSCAGITHDERRAAAWRIGASHVSDQHKHRGIARSRGGGGCPSYCGSNSSDGGASDGARYFNCHIDINSCSKPSSTHFSGISLVSTSTSTAPTSTTSALWSARNVHANAFVYAQFARRGLCHHGGGACAGDVSHALRARLGRCRGGACAGDSSYVQRTHRGLRRGAACTGDYTDTHSTHRGLRHGCAYAANCFCAQRARRAPRRGDACAQPGNFFCAQPCALRPAPRRRLRWHPLLRATHKRDVQHKLAYATIYIGVRDDALFISDSALSGTDAFGSSGRRNTAVPVATAQHRRRALSLYAPPVVARLLLGHPLFVAVPPHSSDRIQQRVGTCPDQAHTFGGVLE</sequence>
<reference evidence="2" key="1">
    <citation type="submission" date="2021-02" db="EMBL/GenBank/DDBJ databases">
        <title>First Annotated Genome of the Yellow-green Alga Tribonema minus.</title>
        <authorList>
            <person name="Mahan K.M."/>
        </authorList>
    </citation>
    <scope>NUCLEOTIDE SEQUENCE</scope>
    <source>
        <strain evidence="2">UTEX B ZZ1240</strain>
    </source>
</reference>
<gene>
    <name evidence="2" type="ORF">JKP88DRAFT_337969</name>
</gene>
<feature type="compositionally biased region" description="Polar residues" evidence="1">
    <location>
        <begin position="70"/>
        <end position="88"/>
    </location>
</feature>
<feature type="compositionally biased region" description="Gly residues" evidence="1">
    <location>
        <begin position="538"/>
        <end position="569"/>
    </location>
</feature>
<feature type="compositionally biased region" description="Low complexity" evidence="1">
    <location>
        <begin position="516"/>
        <end position="537"/>
    </location>
</feature>
<dbReference type="Proteomes" id="UP000664859">
    <property type="component" value="Unassembled WGS sequence"/>
</dbReference>
<feature type="region of interest" description="Disordered" evidence="1">
    <location>
        <begin position="326"/>
        <end position="351"/>
    </location>
</feature>
<feature type="compositionally biased region" description="Low complexity" evidence="1">
    <location>
        <begin position="22"/>
        <end position="34"/>
    </location>
</feature>
<name>A0A836C8T7_9STRA</name>
<feature type="compositionally biased region" description="Low complexity" evidence="1">
    <location>
        <begin position="326"/>
        <end position="343"/>
    </location>
</feature>
<organism evidence="2 3">
    <name type="scientific">Tribonema minus</name>
    <dbReference type="NCBI Taxonomy" id="303371"/>
    <lineage>
        <taxon>Eukaryota</taxon>
        <taxon>Sar</taxon>
        <taxon>Stramenopiles</taxon>
        <taxon>Ochrophyta</taxon>
        <taxon>PX clade</taxon>
        <taxon>Xanthophyceae</taxon>
        <taxon>Tribonematales</taxon>
        <taxon>Tribonemataceae</taxon>
        <taxon>Tribonema</taxon>
    </lineage>
</organism>
<accession>A0A836C8T7</accession>
<feature type="region of interest" description="Disordered" evidence="1">
    <location>
        <begin position="481"/>
        <end position="582"/>
    </location>
</feature>
<evidence type="ECO:0000313" key="3">
    <source>
        <dbReference type="Proteomes" id="UP000664859"/>
    </source>
</evidence>
<feature type="region of interest" description="Disordered" evidence="1">
    <location>
        <begin position="1"/>
        <end position="34"/>
    </location>
</feature>
<keyword evidence="3" id="KW-1185">Reference proteome</keyword>
<evidence type="ECO:0000313" key="2">
    <source>
        <dbReference type="EMBL" id="KAG5175676.1"/>
    </source>
</evidence>
<feature type="region of interest" description="Disordered" evidence="1">
    <location>
        <begin position="800"/>
        <end position="824"/>
    </location>
</feature>
<dbReference type="EMBL" id="JAFCMP010000547">
    <property type="protein sequence ID" value="KAG5175676.1"/>
    <property type="molecule type" value="Genomic_DNA"/>
</dbReference>
<evidence type="ECO:0000256" key="1">
    <source>
        <dbReference type="SAM" id="MobiDB-lite"/>
    </source>
</evidence>
<feature type="compositionally biased region" description="Low complexity" evidence="1">
    <location>
        <begin position="570"/>
        <end position="582"/>
    </location>
</feature>
<protein>
    <submittedName>
        <fullName evidence="2">Uncharacterized protein</fullName>
    </submittedName>
</protein>
<proteinExistence type="predicted"/>
<comment type="caution">
    <text evidence="2">The sequence shown here is derived from an EMBL/GenBank/DDBJ whole genome shotgun (WGS) entry which is preliminary data.</text>
</comment>